<evidence type="ECO:0000313" key="3">
    <source>
        <dbReference type="EMBL" id="PJJ82283.1"/>
    </source>
</evidence>
<proteinExistence type="predicted"/>
<dbReference type="GO" id="GO:0006139">
    <property type="term" value="P:nucleobase-containing compound metabolic process"/>
    <property type="evidence" value="ECO:0007669"/>
    <property type="project" value="InterPro"/>
</dbReference>
<dbReference type="PANTHER" id="PTHR47649">
    <property type="entry name" value="RIBONUCLEASE D"/>
    <property type="match status" value="1"/>
</dbReference>
<dbReference type="Pfam" id="PF00570">
    <property type="entry name" value="HRDC"/>
    <property type="match status" value="1"/>
</dbReference>
<dbReference type="Pfam" id="PF01612">
    <property type="entry name" value="DNA_pol_A_exo1"/>
    <property type="match status" value="1"/>
</dbReference>
<dbReference type="Gene3D" id="3.30.420.10">
    <property type="entry name" value="Ribonuclease H-like superfamily/Ribonuclease H"/>
    <property type="match status" value="1"/>
</dbReference>
<dbReference type="Proteomes" id="UP000231742">
    <property type="component" value="Unassembled WGS sequence"/>
</dbReference>
<dbReference type="GO" id="GO:0003676">
    <property type="term" value="F:nucleic acid binding"/>
    <property type="evidence" value="ECO:0007669"/>
    <property type="project" value="InterPro"/>
</dbReference>
<organism evidence="3 4">
    <name type="scientific">Salinibacterium amurskyense</name>
    <dbReference type="NCBI Taxonomy" id="205941"/>
    <lineage>
        <taxon>Bacteria</taxon>
        <taxon>Bacillati</taxon>
        <taxon>Actinomycetota</taxon>
        <taxon>Actinomycetes</taxon>
        <taxon>Micrococcales</taxon>
        <taxon>Microbacteriaceae</taxon>
        <taxon>Salinibacterium</taxon>
    </lineage>
</organism>
<dbReference type="GO" id="GO:0008408">
    <property type="term" value="F:3'-5' exonuclease activity"/>
    <property type="evidence" value="ECO:0007669"/>
    <property type="project" value="InterPro"/>
</dbReference>
<accession>A0A2M9D9X7</accession>
<evidence type="ECO:0000313" key="4">
    <source>
        <dbReference type="Proteomes" id="UP000231742"/>
    </source>
</evidence>
<dbReference type="SUPFAM" id="SSF53098">
    <property type="entry name" value="Ribonuclease H-like"/>
    <property type="match status" value="1"/>
</dbReference>
<dbReference type="RefSeq" id="WP_100388891.1">
    <property type="nucleotide sequence ID" value="NZ_BMZU01000001.1"/>
</dbReference>
<gene>
    <name evidence="3" type="ORF">CLV85_1478</name>
</gene>
<sequence length="419" mass="45872">MSSASESAAPEGESHAATQAPHVPVDVIDDRDEYLAAVDAIAAGHGPIGIDAERASGYRYSQRAYLIQIFRRGAGTFLFDPPAIGDFSELNDVIAEEEWILHAATQDLTCLREVGLNPTRLFDTELGARIAGLPRVGLGTVVEHLLGIHLAKEHSSADWSTRPLPQSWLVYAALDVELLVDLREELGALLDKDGKGEIARQEFESVLGRDLSNVRAEPWRRLSGVHSIRGGKNLAVARELWLARDAYAQEVDTAPGRLVPDSALLAAAKVLPESKRQLSSLKEFRGRASRTQIDRWWDAIQAGLASTDIPASRVASDTLPPPRVWSDKNPEADRRLKAARALMTEFSEEMSIPIENLLTPDYLRRVAWNPPAEISTESISEALIALGARQWQLDVSAQSIAQAFVEANQTPEDSVDTES</sequence>
<dbReference type="InterPro" id="IPR036397">
    <property type="entry name" value="RNaseH_sf"/>
</dbReference>
<name>A0A2M9D9X7_9MICO</name>
<reference evidence="3 4" key="1">
    <citation type="submission" date="2017-11" db="EMBL/GenBank/DDBJ databases">
        <title>Genomic Encyclopedia of Archaeal and Bacterial Type Strains, Phase II (KMG-II): From Individual Species to Whole Genera.</title>
        <authorList>
            <person name="Goeker M."/>
        </authorList>
    </citation>
    <scope>NUCLEOTIDE SEQUENCE [LARGE SCALE GENOMIC DNA]</scope>
    <source>
        <strain evidence="3 4">DSM 16400</strain>
    </source>
</reference>
<evidence type="ECO:0000256" key="1">
    <source>
        <dbReference type="SAM" id="MobiDB-lite"/>
    </source>
</evidence>
<keyword evidence="4" id="KW-1185">Reference proteome</keyword>
<dbReference type="InterPro" id="IPR010997">
    <property type="entry name" value="HRDC-like_sf"/>
</dbReference>
<dbReference type="CDD" id="cd06142">
    <property type="entry name" value="RNaseD_exo"/>
    <property type="match status" value="1"/>
</dbReference>
<dbReference type="PANTHER" id="PTHR47649:SF1">
    <property type="entry name" value="RIBONUCLEASE D"/>
    <property type="match status" value="1"/>
</dbReference>
<dbReference type="PROSITE" id="PS50967">
    <property type="entry name" value="HRDC"/>
    <property type="match status" value="1"/>
</dbReference>
<dbReference type="OrthoDB" id="144122at2"/>
<dbReference type="EMBL" id="PGFH01000001">
    <property type="protein sequence ID" value="PJJ82283.1"/>
    <property type="molecule type" value="Genomic_DNA"/>
</dbReference>
<dbReference type="SUPFAM" id="SSF47819">
    <property type="entry name" value="HRDC-like"/>
    <property type="match status" value="1"/>
</dbReference>
<dbReference type="GO" id="GO:0000166">
    <property type="term" value="F:nucleotide binding"/>
    <property type="evidence" value="ECO:0007669"/>
    <property type="project" value="InterPro"/>
</dbReference>
<feature type="domain" description="HRDC" evidence="2">
    <location>
        <begin position="230"/>
        <end position="310"/>
    </location>
</feature>
<protein>
    <submittedName>
        <fullName evidence="3">Ribonuclease D</fullName>
    </submittedName>
</protein>
<dbReference type="Pfam" id="PF18305">
    <property type="entry name" value="DNA_pol_A_exoN"/>
    <property type="match status" value="1"/>
</dbReference>
<comment type="caution">
    <text evidence="3">The sequence shown here is derived from an EMBL/GenBank/DDBJ whole genome shotgun (WGS) entry which is preliminary data.</text>
</comment>
<dbReference type="InterPro" id="IPR051086">
    <property type="entry name" value="RNase_D-like"/>
</dbReference>
<evidence type="ECO:0000259" key="2">
    <source>
        <dbReference type="PROSITE" id="PS50967"/>
    </source>
</evidence>
<dbReference type="AlphaFoldDB" id="A0A2M9D9X7"/>
<dbReference type="InterPro" id="IPR041605">
    <property type="entry name" value="Exo_C"/>
</dbReference>
<dbReference type="InterPro" id="IPR044876">
    <property type="entry name" value="HRDC_dom_sf"/>
</dbReference>
<feature type="region of interest" description="Disordered" evidence="1">
    <location>
        <begin position="1"/>
        <end position="23"/>
    </location>
</feature>
<dbReference type="SMART" id="SM00341">
    <property type="entry name" value="HRDC"/>
    <property type="match status" value="1"/>
</dbReference>
<feature type="compositionally biased region" description="Low complexity" evidence="1">
    <location>
        <begin position="1"/>
        <end position="17"/>
    </location>
</feature>
<dbReference type="InterPro" id="IPR002562">
    <property type="entry name" value="3'-5'_exonuclease_dom"/>
</dbReference>
<dbReference type="SMART" id="SM00474">
    <property type="entry name" value="35EXOc"/>
    <property type="match status" value="1"/>
</dbReference>
<dbReference type="InterPro" id="IPR012337">
    <property type="entry name" value="RNaseH-like_sf"/>
</dbReference>
<dbReference type="InterPro" id="IPR002121">
    <property type="entry name" value="HRDC_dom"/>
</dbReference>
<dbReference type="Gene3D" id="1.10.150.80">
    <property type="entry name" value="HRDC domain"/>
    <property type="match status" value="2"/>
</dbReference>